<feature type="region of interest" description="Disordered" evidence="1">
    <location>
        <begin position="1"/>
        <end position="31"/>
    </location>
</feature>
<sequence length="91" mass="10525">DESLSENAINTGPNSDNSDENSDTDYSIIDNSNKTSNVKVQKNVSWIWQHFHRRHLSKKWKTRRDCTIIIKSKKFPNGQECDQLVKTQSST</sequence>
<dbReference type="Proteomes" id="UP000789901">
    <property type="component" value="Unassembled WGS sequence"/>
</dbReference>
<comment type="caution">
    <text evidence="2">The sequence shown here is derived from an EMBL/GenBank/DDBJ whole genome shotgun (WGS) entry which is preliminary data.</text>
</comment>
<evidence type="ECO:0000313" key="3">
    <source>
        <dbReference type="Proteomes" id="UP000789901"/>
    </source>
</evidence>
<feature type="non-terminal residue" evidence="2">
    <location>
        <position position="1"/>
    </location>
</feature>
<proteinExistence type="predicted"/>
<feature type="non-terminal residue" evidence="2">
    <location>
        <position position="91"/>
    </location>
</feature>
<keyword evidence="3" id="KW-1185">Reference proteome</keyword>
<evidence type="ECO:0000313" key="2">
    <source>
        <dbReference type="EMBL" id="CAG8848856.1"/>
    </source>
</evidence>
<organism evidence="2 3">
    <name type="scientific">Gigaspora margarita</name>
    <dbReference type="NCBI Taxonomy" id="4874"/>
    <lineage>
        <taxon>Eukaryota</taxon>
        <taxon>Fungi</taxon>
        <taxon>Fungi incertae sedis</taxon>
        <taxon>Mucoromycota</taxon>
        <taxon>Glomeromycotina</taxon>
        <taxon>Glomeromycetes</taxon>
        <taxon>Diversisporales</taxon>
        <taxon>Gigasporaceae</taxon>
        <taxon>Gigaspora</taxon>
    </lineage>
</organism>
<accession>A0ABN7X956</accession>
<protein>
    <submittedName>
        <fullName evidence="2">16612_t:CDS:1</fullName>
    </submittedName>
</protein>
<gene>
    <name evidence="2" type="ORF">GMARGA_LOCUS39395</name>
</gene>
<name>A0ABN7X956_GIGMA</name>
<dbReference type="EMBL" id="CAJVQB010093758">
    <property type="protein sequence ID" value="CAG8848856.1"/>
    <property type="molecule type" value="Genomic_DNA"/>
</dbReference>
<evidence type="ECO:0000256" key="1">
    <source>
        <dbReference type="SAM" id="MobiDB-lite"/>
    </source>
</evidence>
<feature type="compositionally biased region" description="Polar residues" evidence="1">
    <location>
        <begin position="1"/>
        <end position="13"/>
    </location>
</feature>
<reference evidence="2 3" key="1">
    <citation type="submission" date="2021-06" db="EMBL/GenBank/DDBJ databases">
        <authorList>
            <person name="Kallberg Y."/>
            <person name="Tangrot J."/>
            <person name="Rosling A."/>
        </authorList>
    </citation>
    <scope>NUCLEOTIDE SEQUENCE [LARGE SCALE GENOMIC DNA]</scope>
    <source>
        <strain evidence="2 3">120-4 pot B 10/14</strain>
    </source>
</reference>